<dbReference type="EMBL" id="VLTM01000221">
    <property type="protein sequence ID" value="KAA0145850.1"/>
    <property type="molecule type" value="Genomic_DNA"/>
</dbReference>
<dbReference type="EMBL" id="VLTL01000105">
    <property type="protein sequence ID" value="KAA0160789.1"/>
    <property type="molecule type" value="Genomic_DNA"/>
</dbReference>
<keyword evidence="1" id="KW-1133">Transmembrane helix</keyword>
<dbReference type="AlphaFoldDB" id="A0A5A8C185"/>
<protein>
    <submittedName>
        <fullName evidence="2">Uncharacterized protein</fullName>
    </submittedName>
</protein>
<evidence type="ECO:0000313" key="2">
    <source>
        <dbReference type="EMBL" id="KAA0145850.1"/>
    </source>
</evidence>
<organism evidence="2 5">
    <name type="scientific">Cafeteria roenbergensis</name>
    <name type="common">Marine flagellate</name>
    <dbReference type="NCBI Taxonomy" id="33653"/>
    <lineage>
        <taxon>Eukaryota</taxon>
        <taxon>Sar</taxon>
        <taxon>Stramenopiles</taxon>
        <taxon>Bigyra</taxon>
        <taxon>Opalozoa</taxon>
        <taxon>Bicosoecida</taxon>
        <taxon>Cafeteriaceae</taxon>
        <taxon>Cafeteria</taxon>
    </lineage>
</organism>
<evidence type="ECO:0000256" key="1">
    <source>
        <dbReference type="SAM" id="Phobius"/>
    </source>
</evidence>
<dbReference type="Proteomes" id="UP000324907">
    <property type="component" value="Unassembled WGS sequence"/>
</dbReference>
<dbReference type="Proteomes" id="UP000325113">
    <property type="component" value="Unassembled WGS sequence"/>
</dbReference>
<keyword evidence="1" id="KW-0812">Transmembrane</keyword>
<reference evidence="4 5" key="1">
    <citation type="submission" date="2019-07" db="EMBL/GenBank/DDBJ databases">
        <title>Genomes of Cafeteria roenbergensis.</title>
        <authorList>
            <person name="Fischer M.G."/>
            <person name="Hackl T."/>
            <person name="Roman M."/>
        </authorList>
    </citation>
    <scope>NUCLEOTIDE SEQUENCE [LARGE SCALE GENOMIC DNA]</scope>
    <source>
        <strain evidence="2 5">Cflag</strain>
        <strain evidence="3 4">RCC970-E3</strain>
    </source>
</reference>
<sequence length="115" mass="11865">MTASFIAYGVALAVAAWATWRSSGSSQGQLHQIWGTRLAFLSAGSAIYRILVLPVFLASLWGSGDSALLSPEVETLCLNAGAVAFVPVCLGLAHIAAPASREAPRSKQHRGGAAS</sequence>
<accession>A0A5A8C185</accession>
<evidence type="ECO:0000313" key="4">
    <source>
        <dbReference type="Proteomes" id="UP000324907"/>
    </source>
</evidence>
<feature type="transmembrane region" description="Helical" evidence="1">
    <location>
        <begin position="78"/>
        <end position="97"/>
    </location>
</feature>
<name>A0A5A8C185_CAFRO</name>
<keyword evidence="1" id="KW-0472">Membrane</keyword>
<evidence type="ECO:0000313" key="5">
    <source>
        <dbReference type="Proteomes" id="UP000325113"/>
    </source>
</evidence>
<feature type="transmembrane region" description="Helical" evidence="1">
    <location>
        <begin position="34"/>
        <end position="58"/>
    </location>
</feature>
<feature type="transmembrane region" description="Helical" evidence="1">
    <location>
        <begin position="6"/>
        <end position="22"/>
    </location>
</feature>
<proteinExistence type="predicted"/>
<gene>
    <name evidence="3" type="ORF">FNF28_05313</name>
    <name evidence="2" type="ORF">FNF31_07938</name>
</gene>
<comment type="caution">
    <text evidence="2">The sequence shown here is derived from an EMBL/GenBank/DDBJ whole genome shotgun (WGS) entry which is preliminary data.</text>
</comment>
<evidence type="ECO:0000313" key="3">
    <source>
        <dbReference type="EMBL" id="KAA0160789.1"/>
    </source>
</evidence>